<organism evidence="2">
    <name type="scientific">marine sediment metagenome</name>
    <dbReference type="NCBI Taxonomy" id="412755"/>
    <lineage>
        <taxon>unclassified sequences</taxon>
        <taxon>metagenomes</taxon>
        <taxon>ecological metagenomes</taxon>
    </lineage>
</organism>
<reference evidence="2" key="1">
    <citation type="journal article" date="2014" name="Front. Microbiol.">
        <title>High frequency of phylogenetically diverse reductive dehalogenase-homologous genes in deep subseafloor sedimentary metagenomes.</title>
        <authorList>
            <person name="Kawai M."/>
            <person name="Futagami T."/>
            <person name="Toyoda A."/>
            <person name="Takaki Y."/>
            <person name="Nishi S."/>
            <person name="Hori S."/>
            <person name="Arai W."/>
            <person name="Tsubouchi T."/>
            <person name="Morono Y."/>
            <person name="Uchiyama I."/>
            <person name="Ito T."/>
            <person name="Fujiyama A."/>
            <person name="Inagaki F."/>
            <person name="Takami H."/>
        </authorList>
    </citation>
    <scope>NUCLEOTIDE SEQUENCE</scope>
    <source>
        <strain evidence="2">Expedition CK06-06</strain>
    </source>
</reference>
<dbReference type="PROSITE" id="PS50297">
    <property type="entry name" value="ANK_REP_REGION"/>
    <property type="match status" value="1"/>
</dbReference>
<gene>
    <name evidence="2" type="ORF">S01H1_50395</name>
</gene>
<feature type="domain" description="F-box" evidence="1">
    <location>
        <begin position="1"/>
        <end position="45"/>
    </location>
</feature>
<evidence type="ECO:0000313" key="2">
    <source>
        <dbReference type="EMBL" id="GAG28018.1"/>
    </source>
</evidence>
<dbReference type="SUPFAM" id="SSF48403">
    <property type="entry name" value="Ankyrin repeat"/>
    <property type="match status" value="1"/>
</dbReference>
<name>X0WU76_9ZZZZ</name>
<dbReference type="PROSITE" id="PS50088">
    <property type="entry name" value="ANK_REPEAT"/>
    <property type="match status" value="1"/>
</dbReference>
<dbReference type="InterPro" id="IPR002110">
    <property type="entry name" value="Ankyrin_rpt"/>
</dbReference>
<sequence>MNNLPKDLIIYYALMMDLPEILSLCLSSKKFNNIVCKNKTFWMNKLIHDYQVHNLPKGHTYKSYYKHINEKLKNVNKLLMDSSKEANLDLVRLALEKGADIYAQNKALRLASAYGHLQIVKYLVDKGANIHAY</sequence>
<dbReference type="InterPro" id="IPR036770">
    <property type="entry name" value="Ankyrin_rpt-contain_sf"/>
</dbReference>
<dbReference type="InterPro" id="IPR001810">
    <property type="entry name" value="F-box_dom"/>
</dbReference>
<dbReference type="EMBL" id="BARS01032471">
    <property type="protein sequence ID" value="GAG28018.1"/>
    <property type="molecule type" value="Genomic_DNA"/>
</dbReference>
<evidence type="ECO:0000259" key="1">
    <source>
        <dbReference type="PROSITE" id="PS50181"/>
    </source>
</evidence>
<dbReference type="Pfam" id="PF13637">
    <property type="entry name" value="Ank_4"/>
    <property type="match status" value="1"/>
</dbReference>
<protein>
    <recommendedName>
        <fullName evidence="1">F-box domain-containing protein</fullName>
    </recommendedName>
</protein>
<proteinExistence type="predicted"/>
<dbReference type="PROSITE" id="PS50181">
    <property type="entry name" value="FBOX"/>
    <property type="match status" value="1"/>
</dbReference>
<feature type="non-terminal residue" evidence="2">
    <location>
        <position position="133"/>
    </location>
</feature>
<dbReference type="Gene3D" id="1.25.40.20">
    <property type="entry name" value="Ankyrin repeat-containing domain"/>
    <property type="match status" value="1"/>
</dbReference>
<accession>X0WU76</accession>
<dbReference type="AlphaFoldDB" id="X0WU76"/>
<comment type="caution">
    <text evidence="2">The sequence shown here is derived from an EMBL/GenBank/DDBJ whole genome shotgun (WGS) entry which is preliminary data.</text>
</comment>